<organism evidence="1 2">
    <name type="scientific">Prauserella oleivorans</name>
    <dbReference type="NCBI Taxonomy" id="1478153"/>
    <lineage>
        <taxon>Bacteria</taxon>
        <taxon>Bacillati</taxon>
        <taxon>Actinomycetota</taxon>
        <taxon>Actinomycetes</taxon>
        <taxon>Pseudonocardiales</taxon>
        <taxon>Pseudonocardiaceae</taxon>
        <taxon>Prauserella</taxon>
    </lineage>
</organism>
<accession>A0ABW5W8S5</accession>
<evidence type="ECO:0000313" key="2">
    <source>
        <dbReference type="Proteomes" id="UP001597478"/>
    </source>
</evidence>
<name>A0ABW5W8S5_9PSEU</name>
<dbReference type="RefSeq" id="WP_377389133.1">
    <property type="nucleotide sequence ID" value="NZ_JBHSAN010000015.1"/>
</dbReference>
<gene>
    <name evidence="1" type="ORF">ACFS2C_08890</name>
</gene>
<dbReference type="InterPro" id="IPR017938">
    <property type="entry name" value="Riboflavin_synthase-like_b-brl"/>
</dbReference>
<keyword evidence="2" id="KW-1185">Reference proteome</keyword>
<dbReference type="SUPFAM" id="SSF63380">
    <property type="entry name" value="Riboflavin synthase domain-like"/>
    <property type="match status" value="1"/>
</dbReference>
<proteinExistence type="predicted"/>
<dbReference type="EMBL" id="JBHUOF010000008">
    <property type="protein sequence ID" value="MFD2799507.1"/>
    <property type="molecule type" value="Genomic_DNA"/>
</dbReference>
<comment type="caution">
    <text evidence="1">The sequence shown here is derived from an EMBL/GenBank/DDBJ whole genome shotgun (WGS) entry which is preliminary data.</text>
</comment>
<sequence length="51" mass="5748">MAVQSQSRWQRAKVVEADYVADGVRRIVLEVERPEHAAPGTHVDVELRVHG</sequence>
<protein>
    <submittedName>
        <fullName evidence="1">Uncharacterized protein</fullName>
    </submittedName>
</protein>
<reference evidence="2" key="1">
    <citation type="journal article" date="2019" name="Int. J. Syst. Evol. Microbiol.">
        <title>The Global Catalogue of Microorganisms (GCM) 10K type strain sequencing project: providing services to taxonomists for standard genome sequencing and annotation.</title>
        <authorList>
            <consortium name="The Broad Institute Genomics Platform"/>
            <consortium name="The Broad Institute Genome Sequencing Center for Infectious Disease"/>
            <person name="Wu L."/>
            <person name="Ma J."/>
        </authorList>
    </citation>
    <scope>NUCLEOTIDE SEQUENCE [LARGE SCALE GENOMIC DNA]</scope>
    <source>
        <strain evidence="2">IBRC-M 10906</strain>
    </source>
</reference>
<dbReference type="Proteomes" id="UP001597478">
    <property type="component" value="Unassembled WGS sequence"/>
</dbReference>
<evidence type="ECO:0000313" key="1">
    <source>
        <dbReference type="EMBL" id="MFD2799507.1"/>
    </source>
</evidence>